<comment type="caution">
    <text evidence="1">The sequence shown here is derived from an EMBL/GenBank/DDBJ whole genome shotgun (WGS) entry which is preliminary data.</text>
</comment>
<proteinExistence type="predicted"/>
<evidence type="ECO:0000313" key="1">
    <source>
        <dbReference type="EMBL" id="GAA5066639.1"/>
    </source>
</evidence>
<protein>
    <submittedName>
        <fullName evidence="1">Uncharacterized protein</fullName>
    </submittedName>
</protein>
<dbReference type="EMBL" id="BAABKC010000073">
    <property type="protein sequence ID" value="GAA5066639.1"/>
    <property type="molecule type" value="Genomic_DNA"/>
</dbReference>
<evidence type="ECO:0000313" key="2">
    <source>
        <dbReference type="Proteomes" id="UP001500124"/>
    </source>
</evidence>
<organism evidence="1 2">
    <name type="scientific">Streptomyces similanensis</name>
    <dbReference type="NCBI Taxonomy" id="1274988"/>
    <lineage>
        <taxon>Bacteria</taxon>
        <taxon>Bacillati</taxon>
        <taxon>Actinomycetota</taxon>
        <taxon>Actinomycetes</taxon>
        <taxon>Kitasatosporales</taxon>
        <taxon>Streptomycetaceae</taxon>
        <taxon>Streptomyces</taxon>
    </lineage>
</organism>
<reference evidence="2" key="1">
    <citation type="journal article" date="2019" name="Int. J. Syst. Evol. Microbiol.">
        <title>The Global Catalogue of Microorganisms (GCM) 10K type strain sequencing project: providing services to taxonomists for standard genome sequencing and annotation.</title>
        <authorList>
            <consortium name="The Broad Institute Genomics Platform"/>
            <consortium name="The Broad Institute Genome Sequencing Center for Infectious Disease"/>
            <person name="Wu L."/>
            <person name="Ma J."/>
        </authorList>
    </citation>
    <scope>NUCLEOTIDE SEQUENCE [LARGE SCALE GENOMIC DNA]</scope>
    <source>
        <strain evidence="2">JCM 18410</strain>
    </source>
</reference>
<gene>
    <name evidence="1" type="ORF">GCM10023336_48510</name>
</gene>
<accession>A0ABP9KYJ6</accession>
<sequence length="84" mass="9244">MQLLAPITHVGASRRPLTWRRRACSAKTSANSGSHRARNLYTEGMRIATDPVQYGSEKIHEQVDHARETVGDVLGRLSSADPFG</sequence>
<keyword evidence="2" id="KW-1185">Reference proteome</keyword>
<name>A0ABP9KYJ6_9ACTN</name>
<dbReference type="Proteomes" id="UP001500124">
    <property type="component" value="Unassembled WGS sequence"/>
</dbReference>